<name>A0A482PUU1_CITRO</name>
<dbReference type="RefSeq" id="WP_024133101.1">
    <property type="nucleotide sequence ID" value="NZ_CAJTBI010000003.1"/>
</dbReference>
<dbReference type="Pfam" id="PF23690">
    <property type="entry name" value="YqfI"/>
    <property type="match status" value="1"/>
</dbReference>
<reference evidence="1" key="1">
    <citation type="submission" date="2019-03" db="EMBL/GenBank/DDBJ databases">
        <title>Complete genome sequence of enteropathogenic Citrobacter rodentium strain DBS100.</title>
        <authorList>
            <person name="Popov G."/>
            <person name="Fiebig A."/>
            <person name="Shideler S."/>
            <person name="Coombes B."/>
            <person name="Savchenko A."/>
        </authorList>
    </citation>
    <scope>NUCLEOTIDE SEQUENCE</scope>
    <source>
        <strain evidence="1">DBS100</strain>
    </source>
</reference>
<proteinExistence type="predicted"/>
<organism evidence="1">
    <name type="scientific">Citrobacter rodentium</name>
    <dbReference type="NCBI Taxonomy" id="67825"/>
    <lineage>
        <taxon>Bacteria</taxon>
        <taxon>Pseudomonadati</taxon>
        <taxon>Pseudomonadota</taxon>
        <taxon>Gammaproteobacteria</taxon>
        <taxon>Enterobacterales</taxon>
        <taxon>Enterobacteriaceae</taxon>
        <taxon>Citrobacter</taxon>
    </lineage>
</organism>
<accession>A0A482PUU1</accession>
<protein>
    <submittedName>
        <fullName evidence="1">Uncharacterized protein</fullName>
    </submittedName>
</protein>
<gene>
    <name evidence="1" type="ORF">E2R62_21405</name>
</gene>
<sequence>MTKFHLSGKNTILCIVHPNAIYYSSQNGINRHNKILNTEKLSKIAKLKNPKIRKSNAKSAVKLVYFK</sequence>
<dbReference type="EMBL" id="CP038008">
    <property type="protein sequence ID" value="QBY31124.1"/>
    <property type="molecule type" value="Genomic_DNA"/>
</dbReference>
<dbReference type="AlphaFoldDB" id="A0A482PUU1"/>
<evidence type="ECO:0000313" key="1">
    <source>
        <dbReference type="EMBL" id="QBY31124.1"/>
    </source>
</evidence>
<dbReference type="InterPro" id="IPR057799">
    <property type="entry name" value="YqfI-like"/>
</dbReference>